<gene>
    <name evidence="1" type="ORF">pVAPB_0570</name>
</gene>
<name>B4F361_RHOHA</name>
<proteinExistence type="predicted"/>
<keyword evidence="1" id="KW-0614">Plasmid</keyword>
<dbReference type="AlphaFoldDB" id="B4F361"/>
<dbReference type="EMBL" id="AM947676">
    <property type="protein sequence ID" value="CAQ30334.1"/>
    <property type="molecule type" value="Genomic_DNA"/>
</dbReference>
<organism evidence="1">
    <name type="scientific">Rhodococcus hoagii</name>
    <name type="common">Corynebacterium equii</name>
    <dbReference type="NCBI Taxonomy" id="43767"/>
    <lineage>
        <taxon>Bacteria</taxon>
        <taxon>Bacillati</taxon>
        <taxon>Actinomycetota</taxon>
        <taxon>Actinomycetes</taxon>
        <taxon>Mycobacteriales</taxon>
        <taxon>Nocardiaceae</taxon>
        <taxon>Prescottella</taxon>
    </lineage>
</organism>
<geneLocation type="plasmid" evidence="1">
    <name>pVAPB1593</name>
</geneLocation>
<accession>B4F361</accession>
<protein>
    <submittedName>
        <fullName evidence="1">Uncharacterized protein</fullName>
    </submittedName>
</protein>
<reference evidence="1" key="1">
    <citation type="journal article" date="2008" name="J. Bacteriol.">
        <title>Evolution of the Rhodococcus equi vap pathogenicity island seen through comparison of host-associated vapA and vapB virulence plasmids.</title>
        <authorList>
            <person name="Letek M."/>
            <person name="Ocampo-Sosa A.A."/>
            <person name="Sanders M."/>
            <person name="Fogarty U."/>
            <person name="Buckley T."/>
            <person name="Leadon D.P."/>
            <person name="Gonzalez P."/>
            <person name="Scortti M."/>
            <person name="Meijer W.G."/>
            <person name="Parkhill J."/>
            <person name="Bentley S."/>
            <person name="Vazquez-Boland J.A."/>
        </authorList>
    </citation>
    <scope>NUCLEOTIDE SEQUENCE [LARGE SCALE GENOMIC DNA]</scope>
    <source>
        <strain evidence="1">PAM1593</strain>
        <plasmid evidence="1">pVAPB1593</plasmid>
    </source>
</reference>
<sequence>MKLLNSCTCTITVSNLIGMCCRSARAFWARHHLTPEERANLSAGYTPPAVISASLGGGTHFL</sequence>
<evidence type="ECO:0000313" key="1">
    <source>
        <dbReference type="EMBL" id="CAQ30334.1"/>
    </source>
</evidence>